<keyword evidence="1" id="KW-1185">Reference proteome</keyword>
<reference evidence="2" key="1">
    <citation type="submission" date="2022-11" db="UniProtKB">
        <authorList>
            <consortium name="WormBaseParasite"/>
        </authorList>
    </citation>
    <scope>IDENTIFICATION</scope>
</reference>
<dbReference type="WBParaSite" id="nRc.2.0.1.t16323-RA">
    <property type="protein sequence ID" value="nRc.2.0.1.t16323-RA"/>
    <property type="gene ID" value="nRc.2.0.1.g16323"/>
</dbReference>
<proteinExistence type="predicted"/>
<evidence type="ECO:0000313" key="2">
    <source>
        <dbReference type="WBParaSite" id="nRc.2.0.1.t16323-RA"/>
    </source>
</evidence>
<accession>A0A915IQ50</accession>
<evidence type="ECO:0000313" key="1">
    <source>
        <dbReference type="Proteomes" id="UP000887565"/>
    </source>
</evidence>
<organism evidence="1 2">
    <name type="scientific">Romanomermis culicivorax</name>
    <name type="common">Nematode worm</name>
    <dbReference type="NCBI Taxonomy" id="13658"/>
    <lineage>
        <taxon>Eukaryota</taxon>
        <taxon>Metazoa</taxon>
        <taxon>Ecdysozoa</taxon>
        <taxon>Nematoda</taxon>
        <taxon>Enoplea</taxon>
        <taxon>Dorylaimia</taxon>
        <taxon>Mermithida</taxon>
        <taxon>Mermithoidea</taxon>
        <taxon>Mermithidae</taxon>
        <taxon>Romanomermis</taxon>
    </lineage>
</organism>
<sequence>MIIFIDRRIDQYCSEGQFDPPAVRIILSVGDFDRRHFLVVPDVQCGLSNTKRCGLPLKPQERLTNL</sequence>
<dbReference type="Proteomes" id="UP000887565">
    <property type="component" value="Unplaced"/>
</dbReference>
<name>A0A915IQ50_ROMCU</name>
<protein>
    <submittedName>
        <fullName evidence="2">Uncharacterized protein</fullName>
    </submittedName>
</protein>
<dbReference type="AlphaFoldDB" id="A0A915IQ50"/>